<dbReference type="Pfam" id="PF00171">
    <property type="entry name" value="Aldedh"/>
    <property type="match status" value="1"/>
</dbReference>
<comment type="similarity">
    <text evidence="1 4">Belongs to the aldehyde dehydrogenase family.</text>
</comment>
<accession>A0A022L1E7</accession>
<keyword evidence="7" id="KW-1185">Reference proteome</keyword>
<dbReference type="GO" id="GO:0004777">
    <property type="term" value="F:succinate-semialdehyde dehydrogenase (NAD+) activity"/>
    <property type="evidence" value="ECO:0007669"/>
    <property type="project" value="TreeGrafter"/>
</dbReference>
<dbReference type="CDD" id="cd07103">
    <property type="entry name" value="ALDH_F5_SSADH_GabD"/>
    <property type="match status" value="1"/>
</dbReference>
<dbReference type="PANTHER" id="PTHR43353:SF5">
    <property type="entry name" value="SUCCINATE-SEMIALDEHYDE DEHYDROGENASE, MITOCHONDRIAL"/>
    <property type="match status" value="1"/>
</dbReference>
<sequence length="486" mass="50879">MTSRTIADLLERAPRSSFIGGAFTGGTPGLEVIDPATGEVLTSVVDADAARAGIAALDAAVAAQDAWAASLPRTRADILHRAYELCLQRADDLALLMTLEMGKPLAEAYGEVTYGAEFLRWFSEEAVRLPGRFRSASAAEAGVLTSTRPVGPVLAITPWNFPLSMGTRKIGPALAAGCTVVLKPAAATPLTSLLLMEILVEAGVPAGVVSCVVTSDSRTLSSTLMADPRLRKVSFTGSTGVGRTLLGQAAEHVLRSSMELGGNAPFLVLPSADIATAVEAAVPAKFRNNGEACTAANRFYVHSAVAKEFTAALVERTTELIVGPGIEQATTLGPLIDEAALQKVDELVDDAVQRGARVLTGGARLDRPGYFYQPTVLGDVPLDARVNSEEIFGPVAPIIVMDDVEEMIAAANRTEFGLMAYVAGQDLSEVTDTVQRIEAGMIAVNLGVASDPSAPFGGVKESGLGREGSHEGIAEYLETVYVRMPL</sequence>
<dbReference type="FunFam" id="3.40.309.10:FF:000004">
    <property type="entry name" value="Succinate-semialdehyde dehydrogenase I"/>
    <property type="match status" value="1"/>
</dbReference>
<dbReference type="STRING" id="1249481.D641_0107160"/>
<feature type="domain" description="Aldehyde dehydrogenase" evidence="5">
    <location>
        <begin position="30"/>
        <end position="480"/>
    </location>
</feature>
<dbReference type="SUPFAM" id="SSF53720">
    <property type="entry name" value="ALDH-like"/>
    <property type="match status" value="1"/>
</dbReference>
<feature type="active site" evidence="3">
    <location>
        <position position="259"/>
    </location>
</feature>
<dbReference type="InterPro" id="IPR015590">
    <property type="entry name" value="Aldehyde_DH_dom"/>
</dbReference>
<dbReference type="InterPro" id="IPR029510">
    <property type="entry name" value="Ald_DH_CS_GLU"/>
</dbReference>
<dbReference type="InterPro" id="IPR016163">
    <property type="entry name" value="Ald_DH_C"/>
</dbReference>
<dbReference type="Gene3D" id="3.40.605.10">
    <property type="entry name" value="Aldehyde Dehydrogenase, Chain A, domain 1"/>
    <property type="match status" value="1"/>
</dbReference>
<dbReference type="AlphaFoldDB" id="A0A022L1E7"/>
<protein>
    <submittedName>
        <fullName evidence="6">Succinate-semialdehyde dehydrogenase</fullName>
    </submittedName>
</protein>
<dbReference type="InterPro" id="IPR050740">
    <property type="entry name" value="Aldehyde_DH_Superfamily"/>
</dbReference>
<dbReference type="InterPro" id="IPR016162">
    <property type="entry name" value="Ald_DH_N"/>
</dbReference>
<evidence type="ECO:0000313" key="7">
    <source>
        <dbReference type="Proteomes" id="UP000019754"/>
    </source>
</evidence>
<reference evidence="6 7" key="1">
    <citation type="journal article" date="2013" name="Genome Announc.">
        <title>Draft genome sequence of an Actinobacterium, Brachybacterium muris strain UCD-AY4.</title>
        <authorList>
            <person name="Lo J.R."/>
            <person name="Lang J.M."/>
            <person name="Darling A.E."/>
            <person name="Eisen J.A."/>
            <person name="Coil D.A."/>
        </authorList>
    </citation>
    <scope>NUCLEOTIDE SEQUENCE [LARGE SCALE GENOMIC DNA]</scope>
    <source>
        <strain evidence="6 7">UCD-AY4</strain>
    </source>
</reference>
<dbReference type="EMBL" id="AORC01000008">
    <property type="protein sequence ID" value="EYT49606.1"/>
    <property type="molecule type" value="Genomic_DNA"/>
</dbReference>
<keyword evidence="2 4" id="KW-0560">Oxidoreductase</keyword>
<dbReference type="FunFam" id="3.40.605.10:FF:000007">
    <property type="entry name" value="NAD/NADP-dependent betaine aldehyde dehydrogenase"/>
    <property type="match status" value="1"/>
</dbReference>
<dbReference type="InterPro" id="IPR016160">
    <property type="entry name" value="Ald_DH_CS_CYS"/>
</dbReference>
<evidence type="ECO:0000256" key="2">
    <source>
        <dbReference type="ARBA" id="ARBA00023002"/>
    </source>
</evidence>
<dbReference type="PANTHER" id="PTHR43353">
    <property type="entry name" value="SUCCINATE-SEMIALDEHYDE DEHYDROGENASE, MITOCHONDRIAL"/>
    <property type="match status" value="1"/>
</dbReference>
<organism evidence="6 7">
    <name type="scientific">Brachybacterium muris UCD-AY4</name>
    <dbReference type="NCBI Taxonomy" id="1249481"/>
    <lineage>
        <taxon>Bacteria</taxon>
        <taxon>Bacillati</taxon>
        <taxon>Actinomycetota</taxon>
        <taxon>Actinomycetes</taxon>
        <taxon>Micrococcales</taxon>
        <taxon>Dermabacteraceae</taxon>
        <taxon>Brachybacterium</taxon>
    </lineage>
</organism>
<proteinExistence type="inferred from homology"/>
<dbReference type="PROSITE" id="PS00070">
    <property type="entry name" value="ALDEHYDE_DEHYDR_CYS"/>
    <property type="match status" value="1"/>
</dbReference>
<dbReference type="GO" id="GO:0009450">
    <property type="term" value="P:gamma-aminobutyric acid catabolic process"/>
    <property type="evidence" value="ECO:0007669"/>
    <property type="project" value="TreeGrafter"/>
</dbReference>
<dbReference type="Gene3D" id="3.40.309.10">
    <property type="entry name" value="Aldehyde Dehydrogenase, Chain A, domain 2"/>
    <property type="match status" value="1"/>
</dbReference>
<dbReference type="HOGENOM" id="CLU_005391_5_1_11"/>
<dbReference type="PROSITE" id="PS00687">
    <property type="entry name" value="ALDEHYDE_DEHYDR_GLU"/>
    <property type="match status" value="1"/>
</dbReference>
<gene>
    <name evidence="6" type="ORF">D641_0107160</name>
</gene>
<evidence type="ECO:0000256" key="4">
    <source>
        <dbReference type="RuleBase" id="RU003345"/>
    </source>
</evidence>
<evidence type="ECO:0000256" key="3">
    <source>
        <dbReference type="PROSITE-ProRule" id="PRU10007"/>
    </source>
</evidence>
<evidence type="ECO:0000313" key="6">
    <source>
        <dbReference type="EMBL" id="EYT49606.1"/>
    </source>
</evidence>
<name>A0A022L1E7_9MICO</name>
<comment type="caution">
    <text evidence="6">The sequence shown here is derived from an EMBL/GenBank/DDBJ whole genome shotgun (WGS) entry which is preliminary data.</text>
</comment>
<dbReference type="InterPro" id="IPR016161">
    <property type="entry name" value="Ald_DH/histidinol_DH"/>
</dbReference>
<evidence type="ECO:0000256" key="1">
    <source>
        <dbReference type="ARBA" id="ARBA00009986"/>
    </source>
</evidence>
<evidence type="ECO:0000259" key="5">
    <source>
        <dbReference type="Pfam" id="PF00171"/>
    </source>
</evidence>
<dbReference type="Proteomes" id="UP000019754">
    <property type="component" value="Unassembled WGS sequence"/>
</dbReference>